<reference evidence="8 9" key="1">
    <citation type="submission" date="2019-03" db="EMBL/GenBank/DDBJ databases">
        <title>The complete genome sequence of Neokomagataea sp. Jb2 NBRC113641.</title>
        <authorList>
            <person name="Chua K.-O."/>
            <person name="Chan K.-G."/>
            <person name="See-Too W.-S."/>
        </authorList>
    </citation>
    <scope>NUCLEOTIDE SEQUENCE [LARGE SCALE GENOMIC DNA]</scope>
    <source>
        <strain evidence="8 9">Jb2</strain>
    </source>
</reference>
<dbReference type="GO" id="GO:0005737">
    <property type="term" value="C:cytoplasm"/>
    <property type="evidence" value="ECO:0007669"/>
    <property type="project" value="UniProtKB-SubCell"/>
</dbReference>
<evidence type="ECO:0000259" key="7">
    <source>
        <dbReference type="Pfam" id="PF24986"/>
    </source>
</evidence>
<organism evidence="8 9">
    <name type="scientific">Oecophyllibacter saccharovorans</name>
    <dbReference type="NCBI Taxonomy" id="2558360"/>
    <lineage>
        <taxon>Bacteria</taxon>
        <taxon>Pseudomonadati</taxon>
        <taxon>Pseudomonadota</taxon>
        <taxon>Alphaproteobacteria</taxon>
        <taxon>Acetobacterales</taxon>
        <taxon>Acetobacteraceae</taxon>
        <taxon>Oecophyllibacter</taxon>
    </lineage>
</organism>
<dbReference type="SUPFAM" id="SSF50346">
    <property type="entry name" value="PRC-barrel domain"/>
    <property type="match status" value="1"/>
</dbReference>
<comment type="similarity">
    <text evidence="5">Belongs to the RimM family.</text>
</comment>
<evidence type="ECO:0000313" key="8">
    <source>
        <dbReference type="EMBL" id="TPW35837.1"/>
    </source>
</evidence>
<evidence type="ECO:0000256" key="5">
    <source>
        <dbReference type="HAMAP-Rule" id="MF_00014"/>
    </source>
</evidence>
<dbReference type="Proteomes" id="UP000315037">
    <property type="component" value="Unassembled WGS sequence"/>
</dbReference>
<evidence type="ECO:0000256" key="2">
    <source>
        <dbReference type="ARBA" id="ARBA00022517"/>
    </source>
</evidence>
<evidence type="ECO:0000256" key="1">
    <source>
        <dbReference type="ARBA" id="ARBA00022490"/>
    </source>
</evidence>
<comment type="subcellular location">
    <subcellularLocation>
        <location evidence="5">Cytoplasm</location>
    </subcellularLocation>
</comment>
<proteinExistence type="inferred from homology"/>
<dbReference type="GO" id="GO:0043022">
    <property type="term" value="F:ribosome binding"/>
    <property type="evidence" value="ECO:0007669"/>
    <property type="project" value="InterPro"/>
</dbReference>
<comment type="domain">
    <text evidence="5">The PRC barrel domain binds ribosomal protein uS19.</text>
</comment>
<feature type="domain" description="Ribosome maturation factor RimM PRC barrel" evidence="7">
    <location>
        <begin position="106"/>
        <end position="167"/>
    </location>
</feature>
<dbReference type="GO" id="GO:0042274">
    <property type="term" value="P:ribosomal small subunit biogenesis"/>
    <property type="evidence" value="ECO:0007669"/>
    <property type="project" value="UniProtKB-UniRule"/>
</dbReference>
<dbReference type="HAMAP" id="MF_00014">
    <property type="entry name" value="Ribosome_mat_RimM"/>
    <property type="match status" value="1"/>
</dbReference>
<dbReference type="PANTHER" id="PTHR33692">
    <property type="entry name" value="RIBOSOME MATURATION FACTOR RIMM"/>
    <property type="match status" value="1"/>
</dbReference>
<comment type="caution">
    <text evidence="8">The sequence shown here is derived from an EMBL/GenBank/DDBJ whole genome shotgun (WGS) entry which is preliminary data.</text>
</comment>
<keyword evidence="4 5" id="KW-0143">Chaperone</keyword>
<dbReference type="Gene3D" id="2.30.30.240">
    <property type="entry name" value="PRC-barrel domain"/>
    <property type="match status" value="1"/>
</dbReference>
<dbReference type="InterPro" id="IPR056792">
    <property type="entry name" value="PRC_RimM"/>
</dbReference>
<dbReference type="EMBL" id="SORZ01000001">
    <property type="protein sequence ID" value="TPW35837.1"/>
    <property type="molecule type" value="Genomic_DNA"/>
</dbReference>
<dbReference type="GO" id="GO:0005840">
    <property type="term" value="C:ribosome"/>
    <property type="evidence" value="ECO:0007669"/>
    <property type="project" value="InterPro"/>
</dbReference>
<dbReference type="InterPro" id="IPR036976">
    <property type="entry name" value="RimM_N_sf"/>
</dbReference>
<dbReference type="Pfam" id="PF24986">
    <property type="entry name" value="PRC_RimM"/>
    <property type="match status" value="1"/>
</dbReference>
<dbReference type="AlphaFoldDB" id="A0A506UR56"/>
<comment type="function">
    <text evidence="5">An accessory protein needed during the final step in the assembly of 30S ribosomal subunit, possibly for assembly of the head region. Essential for efficient processing of 16S rRNA. May be needed both before and after RbfA during the maturation of 16S rRNA. It has affinity for free ribosomal 30S subunits but not for 70S ribosomes.</text>
</comment>
<gene>
    <name evidence="5 8" type="primary">rimM</name>
    <name evidence="8" type="ORF">E3202_02600</name>
</gene>
<accession>A0A506UR56</accession>
<evidence type="ECO:0000313" key="9">
    <source>
        <dbReference type="Proteomes" id="UP000315037"/>
    </source>
</evidence>
<dbReference type="SUPFAM" id="SSF50447">
    <property type="entry name" value="Translation proteins"/>
    <property type="match status" value="1"/>
</dbReference>
<keyword evidence="9" id="KW-1185">Reference proteome</keyword>
<sequence length="183" mass="19746">MVQSAADDNRPDILIATIGKPHGVRGLVRLYPATESPETVEKIGPLHDLDGQQWRIRWQGQGIAQLIRVDGSPLTDRSEAEKLVNRKLYAAREALPAPEEDSFYHADLLGMEAVTPEGKALGRVVLVHDYGAGTSLELGSGEIVPFTHACVPAIDVAHRRLTVCLPGSVDVKGDLAGEVEVRS</sequence>
<dbReference type="InterPro" id="IPR009000">
    <property type="entry name" value="Transl_B-barrel_sf"/>
</dbReference>
<keyword evidence="2 5" id="KW-0690">Ribosome biogenesis</keyword>
<evidence type="ECO:0000256" key="3">
    <source>
        <dbReference type="ARBA" id="ARBA00022552"/>
    </source>
</evidence>
<evidence type="ECO:0000259" key="6">
    <source>
        <dbReference type="Pfam" id="PF01782"/>
    </source>
</evidence>
<protein>
    <recommendedName>
        <fullName evidence="5">Ribosome maturation factor RimM</fullName>
    </recommendedName>
</protein>
<dbReference type="RefSeq" id="WP_165600262.1">
    <property type="nucleotide sequence ID" value="NZ_SORZ01000001.1"/>
</dbReference>
<evidence type="ECO:0000256" key="4">
    <source>
        <dbReference type="ARBA" id="ARBA00023186"/>
    </source>
</evidence>
<keyword evidence="1 5" id="KW-0963">Cytoplasm</keyword>
<dbReference type="Gene3D" id="2.40.30.60">
    <property type="entry name" value="RimM"/>
    <property type="match status" value="1"/>
</dbReference>
<keyword evidence="3 5" id="KW-0698">rRNA processing</keyword>
<feature type="domain" description="RimM N-terminal" evidence="6">
    <location>
        <begin position="15"/>
        <end position="93"/>
    </location>
</feature>
<dbReference type="InterPro" id="IPR002676">
    <property type="entry name" value="RimM_N"/>
</dbReference>
<dbReference type="GO" id="GO:0006364">
    <property type="term" value="P:rRNA processing"/>
    <property type="evidence" value="ECO:0007669"/>
    <property type="project" value="UniProtKB-UniRule"/>
</dbReference>
<dbReference type="NCBIfam" id="TIGR02273">
    <property type="entry name" value="16S_RimM"/>
    <property type="match status" value="1"/>
</dbReference>
<dbReference type="Pfam" id="PF01782">
    <property type="entry name" value="RimM"/>
    <property type="match status" value="1"/>
</dbReference>
<dbReference type="PANTHER" id="PTHR33692:SF1">
    <property type="entry name" value="RIBOSOME MATURATION FACTOR RIMM"/>
    <property type="match status" value="1"/>
</dbReference>
<comment type="subunit">
    <text evidence="5">Binds ribosomal protein uS19.</text>
</comment>
<dbReference type="InterPro" id="IPR011961">
    <property type="entry name" value="RimM"/>
</dbReference>
<name>A0A506UR56_9PROT</name>
<dbReference type="InterPro" id="IPR011033">
    <property type="entry name" value="PRC_barrel-like_sf"/>
</dbReference>